<sequence>MTLTAPAHLRATPHFRQRVASRISPDVCADTLAGAILQAIAEDLTDLVRFTCRSYTGAPVYRFHVDGRGTFYAVVSPAKDTVITVIEPGGIIYRGGKRKPKRLRG</sequence>
<evidence type="ECO:0000313" key="2">
    <source>
        <dbReference type="Proteomes" id="UP000663629"/>
    </source>
</evidence>
<reference evidence="1 2" key="1">
    <citation type="submission" date="2021-02" db="EMBL/GenBank/DDBJ databases">
        <title>Paracoccus methylovroum sp.nov., a new methanol and methylamine utilizing methylotrophic denitrifer.</title>
        <authorList>
            <person name="Timsy T."/>
            <person name="Behrendt U."/>
            <person name="Ulrich A."/>
            <person name="Spanner T."/>
            <person name="Foesel B.U."/>
            <person name="Horn M.A."/>
            <person name="Kolb S."/>
        </authorList>
    </citation>
    <scope>NUCLEOTIDE SEQUENCE [LARGE SCALE GENOMIC DNA]</scope>
    <source>
        <strain evidence="1 2">H4-D09</strain>
    </source>
</reference>
<gene>
    <name evidence="1" type="ORF">JWJ88_17260</name>
</gene>
<dbReference type="Proteomes" id="UP000663629">
    <property type="component" value="Chromosome 2"/>
</dbReference>
<keyword evidence="2" id="KW-1185">Reference proteome</keyword>
<protein>
    <submittedName>
        <fullName evidence="1">Uncharacterized protein</fullName>
    </submittedName>
</protein>
<evidence type="ECO:0000313" key="1">
    <source>
        <dbReference type="EMBL" id="QRZ14713.1"/>
    </source>
</evidence>
<dbReference type="EMBL" id="CP070371">
    <property type="protein sequence ID" value="QRZ14713.1"/>
    <property type="molecule type" value="Genomic_DNA"/>
</dbReference>
<accession>A0ABX7JN17</accession>
<organism evidence="1 2">
    <name type="scientific">Paracoccus methylovorus</name>
    <dbReference type="NCBI Taxonomy" id="2812658"/>
    <lineage>
        <taxon>Bacteria</taxon>
        <taxon>Pseudomonadati</taxon>
        <taxon>Pseudomonadota</taxon>
        <taxon>Alphaproteobacteria</taxon>
        <taxon>Rhodobacterales</taxon>
        <taxon>Paracoccaceae</taxon>
        <taxon>Paracoccus</taxon>
    </lineage>
</organism>
<dbReference type="RefSeq" id="WP_205295685.1">
    <property type="nucleotide sequence ID" value="NZ_CP070371.1"/>
</dbReference>
<proteinExistence type="predicted"/>
<name>A0ABX7JN17_9RHOB</name>